<dbReference type="EMBL" id="CAJVPS010000127">
    <property type="protein sequence ID" value="CAG8455579.1"/>
    <property type="molecule type" value="Genomic_DNA"/>
</dbReference>
<dbReference type="GO" id="GO:0008270">
    <property type="term" value="F:zinc ion binding"/>
    <property type="evidence" value="ECO:0007669"/>
    <property type="project" value="UniProtKB-KW"/>
</dbReference>
<feature type="zinc finger region" description="C3H1-type" evidence="4">
    <location>
        <begin position="132"/>
        <end position="160"/>
    </location>
</feature>
<dbReference type="SMART" id="SM00356">
    <property type="entry name" value="ZnF_C3H1"/>
    <property type="match status" value="4"/>
</dbReference>
<dbReference type="PANTHER" id="PTHR46156">
    <property type="entry name" value="CCCH ZINGC FINGER"/>
    <property type="match status" value="1"/>
</dbReference>
<dbReference type="PROSITE" id="PS50103">
    <property type="entry name" value="ZF_C3H1"/>
    <property type="match status" value="3"/>
</dbReference>
<dbReference type="GO" id="GO:0005634">
    <property type="term" value="C:nucleus"/>
    <property type="evidence" value="ECO:0007669"/>
    <property type="project" value="TreeGrafter"/>
</dbReference>
<gene>
    <name evidence="7" type="ORF">ALEPTO_LOCUS1262</name>
</gene>
<organism evidence="7 8">
    <name type="scientific">Ambispora leptoticha</name>
    <dbReference type="NCBI Taxonomy" id="144679"/>
    <lineage>
        <taxon>Eukaryota</taxon>
        <taxon>Fungi</taxon>
        <taxon>Fungi incertae sedis</taxon>
        <taxon>Mucoromycota</taxon>
        <taxon>Glomeromycotina</taxon>
        <taxon>Glomeromycetes</taxon>
        <taxon>Archaeosporales</taxon>
        <taxon>Ambisporaceae</taxon>
        <taxon>Ambispora</taxon>
    </lineage>
</organism>
<dbReference type="InterPro" id="IPR036855">
    <property type="entry name" value="Znf_CCCH_sf"/>
</dbReference>
<dbReference type="InterPro" id="IPR000571">
    <property type="entry name" value="Znf_CCCH"/>
</dbReference>
<feature type="compositionally biased region" description="Basic and acidic residues" evidence="5">
    <location>
        <begin position="259"/>
        <end position="270"/>
    </location>
</feature>
<keyword evidence="3 4" id="KW-0862">Zinc</keyword>
<evidence type="ECO:0000256" key="1">
    <source>
        <dbReference type="ARBA" id="ARBA00022723"/>
    </source>
</evidence>
<evidence type="ECO:0000256" key="2">
    <source>
        <dbReference type="ARBA" id="ARBA00022771"/>
    </source>
</evidence>
<dbReference type="AlphaFoldDB" id="A0A9N8VN08"/>
<proteinExistence type="predicted"/>
<feature type="zinc finger region" description="C3H1-type" evidence="4">
    <location>
        <begin position="161"/>
        <end position="187"/>
    </location>
</feature>
<feature type="region of interest" description="Disordered" evidence="5">
    <location>
        <begin position="95"/>
        <end position="115"/>
    </location>
</feature>
<dbReference type="OrthoDB" id="410307at2759"/>
<name>A0A9N8VN08_9GLOM</name>
<dbReference type="SUPFAM" id="SSF90229">
    <property type="entry name" value="CCCH zinc finger"/>
    <property type="match status" value="2"/>
</dbReference>
<protein>
    <submittedName>
        <fullName evidence="7">11473_t:CDS:1</fullName>
    </submittedName>
</protein>
<sequence length="270" mass="30422">MPYYNKYTYTTTLSTFRNLTLVNSNNKNIKAEKSLVPTVTSYIHTKPNKVVRTDLLLPSPPDLIEQPKLVRTRPNTLSRVEMAFGKAASAGGDGGSAVGTATAQSAQHHQHNKFEQNGRCKEGTKCAYKHDEAKIPVCKDWLKGSTCSRGSDCYFQHSASPYVVPHCKHFKRGPCYKEGCRYTHVHVARNASLCRNFIENGYCEKGNTCKEKHEWLSKEELEDELKKGNKRSLEEDSEESAQSAKSRKVDDDNSGPEDIWGREFISLKDI</sequence>
<dbReference type="PANTHER" id="PTHR46156:SF1">
    <property type="entry name" value="ZINC FINGER CCCH DOMAIN-CONTAINING PROTEIN 3"/>
    <property type="match status" value="1"/>
</dbReference>
<evidence type="ECO:0000259" key="6">
    <source>
        <dbReference type="PROSITE" id="PS50103"/>
    </source>
</evidence>
<feature type="domain" description="C3H1-type" evidence="6">
    <location>
        <begin position="161"/>
        <end position="187"/>
    </location>
</feature>
<feature type="domain" description="C3H1-type" evidence="6">
    <location>
        <begin position="188"/>
        <end position="216"/>
    </location>
</feature>
<evidence type="ECO:0000256" key="3">
    <source>
        <dbReference type="ARBA" id="ARBA00022833"/>
    </source>
</evidence>
<comment type="caution">
    <text evidence="7">The sequence shown here is derived from an EMBL/GenBank/DDBJ whole genome shotgun (WGS) entry which is preliminary data.</text>
</comment>
<evidence type="ECO:0000313" key="8">
    <source>
        <dbReference type="Proteomes" id="UP000789508"/>
    </source>
</evidence>
<dbReference type="Proteomes" id="UP000789508">
    <property type="component" value="Unassembled WGS sequence"/>
</dbReference>
<feature type="domain" description="C3H1-type" evidence="6">
    <location>
        <begin position="132"/>
        <end position="160"/>
    </location>
</feature>
<evidence type="ECO:0000313" key="7">
    <source>
        <dbReference type="EMBL" id="CAG8455579.1"/>
    </source>
</evidence>
<dbReference type="Pfam" id="PF00642">
    <property type="entry name" value="zf-CCCH"/>
    <property type="match status" value="1"/>
</dbReference>
<dbReference type="Gene3D" id="4.10.1000.10">
    <property type="entry name" value="Zinc finger, CCCH-type"/>
    <property type="match status" value="1"/>
</dbReference>
<keyword evidence="1 4" id="KW-0479">Metal-binding</keyword>
<evidence type="ECO:0000256" key="5">
    <source>
        <dbReference type="SAM" id="MobiDB-lite"/>
    </source>
</evidence>
<keyword evidence="2 4" id="KW-0863">Zinc-finger</keyword>
<keyword evidence="8" id="KW-1185">Reference proteome</keyword>
<feature type="region of interest" description="Disordered" evidence="5">
    <location>
        <begin position="226"/>
        <end position="270"/>
    </location>
</feature>
<evidence type="ECO:0000256" key="4">
    <source>
        <dbReference type="PROSITE-ProRule" id="PRU00723"/>
    </source>
</evidence>
<accession>A0A9N8VN08</accession>
<feature type="zinc finger region" description="C3H1-type" evidence="4">
    <location>
        <begin position="188"/>
        <end position="216"/>
    </location>
</feature>
<reference evidence="7" key="1">
    <citation type="submission" date="2021-06" db="EMBL/GenBank/DDBJ databases">
        <authorList>
            <person name="Kallberg Y."/>
            <person name="Tangrot J."/>
            <person name="Rosling A."/>
        </authorList>
    </citation>
    <scope>NUCLEOTIDE SEQUENCE</scope>
    <source>
        <strain evidence="7">FL130A</strain>
    </source>
</reference>